<sequence length="40" mass="4198">MGDKNPKTKTKQTSQKNAKSAIAKGKKDAATAAKQVPAKK</sequence>
<evidence type="ECO:0000256" key="1">
    <source>
        <dbReference type="SAM" id="MobiDB-lite"/>
    </source>
</evidence>
<comment type="caution">
    <text evidence="2">The sequence shown here is derived from an EMBL/GenBank/DDBJ whole genome shotgun (WGS) entry which is preliminary data.</text>
</comment>
<reference evidence="2 3" key="1">
    <citation type="submission" date="2013-03" db="EMBL/GenBank/DDBJ databases">
        <authorList>
            <person name="Harkins D.M."/>
            <person name="Durkin A.S."/>
            <person name="Brinkac L.M."/>
            <person name="Haft D.H."/>
            <person name="Selengut J.D."/>
            <person name="Sanka R."/>
            <person name="DePew J."/>
            <person name="Purushe J."/>
            <person name="Galloway R.L."/>
            <person name="Vinetz J.M."/>
            <person name="Sutton G.G."/>
            <person name="Nierman W.C."/>
            <person name="Fouts D.E."/>
        </authorList>
    </citation>
    <scope>NUCLEOTIDE SEQUENCE [LARGE SCALE GENOMIC DNA]</scope>
    <source>
        <strain evidence="2 3">Waz Holland</strain>
    </source>
</reference>
<feature type="region of interest" description="Disordered" evidence="1">
    <location>
        <begin position="1"/>
        <end position="40"/>
    </location>
</feature>
<protein>
    <submittedName>
        <fullName evidence="2">Uncharacterized protein</fullName>
    </submittedName>
</protein>
<dbReference type="Proteomes" id="UP000012227">
    <property type="component" value="Unassembled WGS sequence"/>
</dbReference>
<accession>N1W3Y4</accession>
<name>N1W3Y4_9LEPT</name>
<evidence type="ECO:0000313" key="2">
    <source>
        <dbReference type="EMBL" id="EMY67942.1"/>
    </source>
</evidence>
<dbReference type="EMBL" id="AOGY02000077">
    <property type="protein sequence ID" value="EMY67942.1"/>
    <property type="molecule type" value="Genomic_DNA"/>
</dbReference>
<evidence type="ECO:0000313" key="3">
    <source>
        <dbReference type="Proteomes" id="UP000012227"/>
    </source>
</evidence>
<organism evidence="2 3">
    <name type="scientific">Leptospira vanthielii serovar Holland str. Waz Holland = ATCC 700522</name>
    <dbReference type="NCBI Taxonomy" id="1218591"/>
    <lineage>
        <taxon>Bacteria</taxon>
        <taxon>Pseudomonadati</taxon>
        <taxon>Spirochaetota</taxon>
        <taxon>Spirochaetia</taxon>
        <taxon>Leptospirales</taxon>
        <taxon>Leptospiraceae</taxon>
        <taxon>Leptospira</taxon>
    </lineage>
</organism>
<gene>
    <name evidence="2" type="ORF">LEP1GSC199_3766</name>
</gene>
<proteinExistence type="predicted"/>
<dbReference type="AlphaFoldDB" id="N1W3Y4"/>
<dbReference type="RefSeq" id="WP_002990710.1">
    <property type="nucleotide sequence ID" value="NZ_AOGY02000077.1"/>
</dbReference>